<dbReference type="InterPro" id="IPR003660">
    <property type="entry name" value="HAMP_dom"/>
</dbReference>
<keyword evidence="12" id="KW-1185">Reference proteome</keyword>
<dbReference type="FunFam" id="3.20.20.450:FF:000001">
    <property type="entry name" value="Cyclic di-GMP phosphodiesterase yahA"/>
    <property type="match status" value="1"/>
</dbReference>
<dbReference type="SUPFAM" id="SSF55073">
    <property type="entry name" value="Nucleotide cyclase"/>
    <property type="match status" value="1"/>
</dbReference>
<dbReference type="PANTHER" id="PTHR44757:SF2">
    <property type="entry name" value="BIOFILM ARCHITECTURE MAINTENANCE PROTEIN MBAA"/>
    <property type="match status" value="1"/>
</dbReference>
<dbReference type="AlphaFoldDB" id="A0A2K8SNP8"/>
<dbReference type="EMBL" id="CP024785">
    <property type="protein sequence ID" value="AUB37059.1"/>
    <property type="molecule type" value="Genomic_DNA"/>
</dbReference>
<dbReference type="InterPro" id="IPR052155">
    <property type="entry name" value="Biofilm_reg_signaling"/>
</dbReference>
<dbReference type="CDD" id="cd01948">
    <property type="entry name" value="EAL"/>
    <property type="match status" value="1"/>
</dbReference>
<keyword evidence="11" id="KW-0238">DNA-binding</keyword>
<evidence type="ECO:0000256" key="2">
    <source>
        <dbReference type="ARBA" id="ARBA00022475"/>
    </source>
</evidence>
<dbReference type="Gene3D" id="3.30.70.270">
    <property type="match status" value="1"/>
</dbReference>
<dbReference type="Gene3D" id="3.30.450.20">
    <property type="entry name" value="PAS domain"/>
    <property type="match status" value="2"/>
</dbReference>
<evidence type="ECO:0000259" key="8">
    <source>
        <dbReference type="PROSITE" id="PS50883"/>
    </source>
</evidence>
<evidence type="ECO:0000259" key="9">
    <source>
        <dbReference type="PROSITE" id="PS50885"/>
    </source>
</evidence>
<evidence type="ECO:0000256" key="4">
    <source>
        <dbReference type="ARBA" id="ARBA00022989"/>
    </source>
</evidence>
<feature type="domain" description="HAMP" evidence="9">
    <location>
        <begin position="361"/>
        <end position="413"/>
    </location>
</feature>
<dbReference type="Gene3D" id="1.10.8.500">
    <property type="entry name" value="HAMP domain in histidine kinase"/>
    <property type="match status" value="1"/>
</dbReference>
<dbReference type="SUPFAM" id="SSF141868">
    <property type="entry name" value="EAL domain-like"/>
    <property type="match status" value="1"/>
</dbReference>
<dbReference type="CDD" id="cd06225">
    <property type="entry name" value="HAMP"/>
    <property type="match status" value="1"/>
</dbReference>
<sequence>MPLRVALVVPFVLQISAAVGLTAFLSLKNGQKAVNEVATQMRDEVTTRIHQHVTDYIKIPQLVTQLNAKSVHIGELSLKDPKSLEHHLWHQIQLFKPLSPIAFASTQGEIHSVDRLNDGSLAIRRRDQSTGNNYYTYKTDYKGNIVKLIQVNKTFDPRTRPWYTNAVKAGKLTCTGIYSYFSSSGLAFSATQPFYDRTGTLLGVTNATLSLSQLSEFLHSLKIGRSGKTFIVEHSGELVATSTAEQPFILSYQGGKKTSKRLRAIASSDRITHLTTQYLLSKFDNFSNISSSQQLEFEIDHKRQFVQLMPLTADCGLNWLIIVVVPEADFMEHIEANTRTTMLLCLGSLILATAIGVITSHWITQPILRLSFASKEIANGKLDQTVTVEGIKELRVLAQAHNQMATQLQDSFAGLLEANRQLEAEINERKQVEEQLRHNAFHDALTGLPNRAFFMERLKHTLERAKQQKNYLFAVVFLDLDRFKVINDSLGHLKGDQFLIAIANRLRACIGSTDTAARLGGDEFTILLDEIQNVSEAIKVVERIQQELTLPLELDGQEVFTTASIGIALSSTVDYDQPENLLRDADTAMYRAKALGKARYELFNQEMYTNALARLQLENDLRRAIERHEFQLYYQPIVSLTNGRLIGFEALLRWQHPERGLISPTDFIPLVEESGMIVEVGYWALHEACRQMQSWQVRHRTNSLEKISVNLSVKQFSQPDLIEQIGEILHSTGLDAGSLMLEITESAIMENGDEANAELLKLRKMGIELSIDDFGTGYSSLSRLHSFPISVLKIDRSFVSLIDANGKNLEIIETIITLAHKLGMDVTAEGVETKEQLAFLRNLNCECGQGYFFSRPLDNTAAVALIGYCWRI</sequence>
<dbReference type="InterPro" id="IPR035919">
    <property type="entry name" value="EAL_sf"/>
</dbReference>
<dbReference type="CDD" id="cd01949">
    <property type="entry name" value="GGDEF"/>
    <property type="match status" value="1"/>
</dbReference>
<evidence type="ECO:0000256" key="7">
    <source>
        <dbReference type="SAM" id="Phobius"/>
    </source>
</evidence>
<keyword evidence="2" id="KW-1003">Cell membrane</keyword>
<feature type="coiled-coil region" evidence="6">
    <location>
        <begin position="405"/>
        <end position="439"/>
    </location>
</feature>
<evidence type="ECO:0000313" key="12">
    <source>
        <dbReference type="Proteomes" id="UP000232003"/>
    </source>
</evidence>
<feature type="transmembrane region" description="Helical" evidence="7">
    <location>
        <begin position="6"/>
        <end position="27"/>
    </location>
</feature>
<dbReference type="SMART" id="SM00267">
    <property type="entry name" value="GGDEF"/>
    <property type="match status" value="1"/>
</dbReference>
<feature type="transmembrane region" description="Helical" evidence="7">
    <location>
        <begin position="341"/>
        <end position="363"/>
    </location>
</feature>
<dbReference type="InterPro" id="IPR029787">
    <property type="entry name" value="Nucleotide_cyclase"/>
</dbReference>
<accession>A0A2K8SNP8</accession>
<gene>
    <name evidence="11" type="ORF">COO91_02991</name>
</gene>
<dbReference type="SMART" id="SM00052">
    <property type="entry name" value="EAL"/>
    <property type="match status" value="1"/>
</dbReference>
<dbReference type="SMART" id="SM00304">
    <property type="entry name" value="HAMP"/>
    <property type="match status" value="1"/>
</dbReference>
<evidence type="ECO:0000256" key="3">
    <source>
        <dbReference type="ARBA" id="ARBA00022692"/>
    </source>
</evidence>
<dbReference type="FunFam" id="3.30.70.270:FF:000001">
    <property type="entry name" value="Diguanylate cyclase domain protein"/>
    <property type="match status" value="1"/>
</dbReference>
<dbReference type="Proteomes" id="UP000232003">
    <property type="component" value="Chromosome"/>
</dbReference>
<dbReference type="GO" id="GO:0007165">
    <property type="term" value="P:signal transduction"/>
    <property type="evidence" value="ECO:0007669"/>
    <property type="project" value="InterPro"/>
</dbReference>
<organism evidence="11 12">
    <name type="scientific">Nostoc flagelliforme CCNUN1</name>
    <dbReference type="NCBI Taxonomy" id="2038116"/>
    <lineage>
        <taxon>Bacteria</taxon>
        <taxon>Bacillati</taxon>
        <taxon>Cyanobacteriota</taxon>
        <taxon>Cyanophyceae</taxon>
        <taxon>Nostocales</taxon>
        <taxon>Nostocaceae</taxon>
        <taxon>Nostoc</taxon>
    </lineage>
</organism>
<dbReference type="KEGG" id="nfl:COO91_02991"/>
<protein>
    <submittedName>
        <fullName evidence="11">DNA-binding response regulator, OmpR family, containings REC and winged-helix</fullName>
    </submittedName>
</protein>
<dbReference type="NCBIfam" id="TIGR00254">
    <property type="entry name" value="GGDEF"/>
    <property type="match status" value="1"/>
</dbReference>
<dbReference type="Pfam" id="PF02743">
    <property type="entry name" value="dCache_1"/>
    <property type="match status" value="1"/>
</dbReference>
<dbReference type="Pfam" id="PF00563">
    <property type="entry name" value="EAL"/>
    <property type="match status" value="1"/>
</dbReference>
<name>A0A2K8SNP8_9NOSO</name>
<keyword evidence="5 7" id="KW-0472">Membrane</keyword>
<dbReference type="PROSITE" id="PS50887">
    <property type="entry name" value="GGDEF"/>
    <property type="match status" value="1"/>
</dbReference>
<dbReference type="GO" id="GO:0003677">
    <property type="term" value="F:DNA binding"/>
    <property type="evidence" value="ECO:0007669"/>
    <property type="project" value="UniProtKB-KW"/>
</dbReference>
<feature type="domain" description="EAL" evidence="8">
    <location>
        <begin position="614"/>
        <end position="870"/>
    </location>
</feature>
<dbReference type="InterPro" id="IPR000160">
    <property type="entry name" value="GGDEF_dom"/>
</dbReference>
<dbReference type="InterPro" id="IPR043128">
    <property type="entry name" value="Rev_trsase/Diguanyl_cyclase"/>
</dbReference>
<dbReference type="RefSeq" id="WP_339382294.1">
    <property type="nucleotide sequence ID" value="NZ_CAWNNC010000001.1"/>
</dbReference>
<keyword evidence="6" id="KW-0175">Coiled coil</keyword>
<dbReference type="PANTHER" id="PTHR44757">
    <property type="entry name" value="DIGUANYLATE CYCLASE DGCP"/>
    <property type="match status" value="1"/>
</dbReference>
<reference evidence="11 12" key="1">
    <citation type="submission" date="2017-11" db="EMBL/GenBank/DDBJ databases">
        <title>Complete genome of a free-living desiccation-tolerant cyanobacterium and its photosynthetic adaptation to extreme terrestrial habitat.</title>
        <authorList>
            <person name="Shang J."/>
        </authorList>
    </citation>
    <scope>NUCLEOTIDE SEQUENCE [LARGE SCALE GENOMIC DNA]</scope>
    <source>
        <strain evidence="11 12">CCNUN1</strain>
    </source>
</reference>
<dbReference type="PROSITE" id="PS50883">
    <property type="entry name" value="EAL"/>
    <property type="match status" value="1"/>
</dbReference>
<dbReference type="Gene3D" id="3.20.20.450">
    <property type="entry name" value="EAL domain"/>
    <property type="match status" value="1"/>
</dbReference>
<dbReference type="GO" id="GO:0005886">
    <property type="term" value="C:plasma membrane"/>
    <property type="evidence" value="ECO:0007669"/>
    <property type="project" value="UniProtKB-SubCell"/>
</dbReference>
<evidence type="ECO:0000313" key="11">
    <source>
        <dbReference type="EMBL" id="AUB37059.1"/>
    </source>
</evidence>
<dbReference type="Pfam" id="PF00672">
    <property type="entry name" value="HAMP"/>
    <property type="match status" value="1"/>
</dbReference>
<dbReference type="Pfam" id="PF00990">
    <property type="entry name" value="GGDEF"/>
    <property type="match status" value="1"/>
</dbReference>
<keyword evidence="3 7" id="KW-0812">Transmembrane</keyword>
<dbReference type="InterPro" id="IPR033479">
    <property type="entry name" value="dCache_1"/>
</dbReference>
<evidence type="ECO:0000256" key="5">
    <source>
        <dbReference type="ARBA" id="ARBA00023136"/>
    </source>
</evidence>
<evidence type="ECO:0000256" key="1">
    <source>
        <dbReference type="ARBA" id="ARBA00004651"/>
    </source>
</evidence>
<proteinExistence type="predicted"/>
<dbReference type="InterPro" id="IPR001633">
    <property type="entry name" value="EAL_dom"/>
</dbReference>
<keyword evidence="4 7" id="KW-1133">Transmembrane helix</keyword>
<evidence type="ECO:0000259" key="10">
    <source>
        <dbReference type="PROSITE" id="PS50887"/>
    </source>
</evidence>
<dbReference type="SUPFAM" id="SSF158472">
    <property type="entry name" value="HAMP domain-like"/>
    <property type="match status" value="1"/>
</dbReference>
<dbReference type="CDD" id="cd12913">
    <property type="entry name" value="PDC1_MCP_like"/>
    <property type="match status" value="1"/>
</dbReference>
<evidence type="ECO:0000256" key="6">
    <source>
        <dbReference type="SAM" id="Coils"/>
    </source>
</evidence>
<comment type="subcellular location">
    <subcellularLocation>
        <location evidence="1">Cell membrane</location>
        <topology evidence="1">Multi-pass membrane protein</topology>
    </subcellularLocation>
</comment>
<dbReference type="PROSITE" id="PS50885">
    <property type="entry name" value="HAMP"/>
    <property type="match status" value="1"/>
</dbReference>
<feature type="domain" description="GGDEF" evidence="10">
    <location>
        <begin position="471"/>
        <end position="605"/>
    </location>
</feature>